<keyword evidence="2" id="KW-0812">Transmembrane</keyword>
<name>A0A919K893_9ACTN</name>
<dbReference type="InterPro" id="IPR050879">
    <property type="entry name" value="Acyltransferase_3"/>
</dbReference>
<feature type="domain" description="Acyltransferase 3" evidence="3">
    <location>
        <begin position="23"/>
        <end position="345"/>
    </location>
</feature>
<feature type="transmembrane region" description="Helical" evidence="2">
    <location>
        <begin position="29"/>
        <end position="49"/>
    </location>
</feature>
<protein>
    <recommendedName>
        <fullName evidence="3">Acyltransferase 3 domain-containing protein</fullName>
    </recommendedName>
</protein>
<dbReference type="Proteomes" id="UP000636960">
    <property type="component" value="Unassembled WGS sequence"/>
</dbReference>
<dbReference type="EMBL" id="BOMV01000087">
    <property type="protein sequence ID" value="GIF00573.1"/>
    <property type="molecule type" value="Genomic_DNA"/>
</dbReference>
<dbReference type="PANTHER" id="PTHR23028">
    <property type="entry name" value="ACETYLTRANSFERASE"/>
    <property type="match status" value="1"/>
</dbReference>
<feature type="transmembrane region" description="Helical" evidence="2">
    <location>
        <begin position="231"/>
        <end position="250"/>
    </location>
</feature>
<feature type="transmembrane region" description="Helical" evidence="2">
    <location>
        <begin position="304"/>
        <end position="325"/>
    </location>
</feature>
<dbReference type="PANTHER" id="PTHR23028:SF53">
    <property type="entry name" value="ACYL_TRANSF_3 DOMAIN-CONTAINING PROTEIN"/>
    <property type="match status" value="1"/>
</dbReference>
<feature type="transmembrane region" description="Helical" evidence="2">
    <location>
        <begin position="94"/>
        <end position="111"/>
    </location>
</feature>
<dbReference type="RefSeq" id="WP_203788528.1">
    <property type="nucleotide sequence ID" value="NZ_BOMV01000087.1"/>
</dbReference>
<feature type="transmembrane region" description="Helical" evidence="2">
    <location>
        <begin position="262"/>
        <end position="283"/>
    </location>
</feature>
<evidence type="ECO:0000313" key="5">
    <source>
        <dbReference type="Proteomes" id="UP000636960"/>
    </source>
</evidence>
<dbReference type="InterPro" id="IPR002656">
    <property type="entry name" value="Acyl_transf_3_dom"/>
</dbReference>
<organism evidence="4 5">
    <name type="scientific">Paractinoplanes rishiriensis</name>
    <dbReference type="NCBI Taxonomy" id="1050105"/>
    <lineage>
        <taxon>Bacteria</taxon>
        <taxon>Bacillati</taxon>
        <taxon>Actinomycetota</taxon>
        <taxon>Actinomycetes</taxon>
        <taxon>Micromonosporales</taxon>
        <taxon>Micromonosporaceae</taxon>
        <taxon>Paractinoplanes</taxon>
    </lineage>
</organism>
<feature type="transmembrane region" description="Helical" evidence="2">
    <location>
        <begin position="151"/>
        <end position="169"/>
    </location>
</feature>
<feature type="transmembrane region" description="Helical" evidence="2">
    <location>
        <begin position="331"/>
        <end position="353"/>
    </location>
</feature>
<gene>
    <name evidence="4" type="ORF">Ari01nite_80370</name>
</gene>
<feature type="transmembrane region" description="Helical" evidence="2">
    <location>
        <begin position="206"/>
        <end position="224"/>
    </location>
</feature>
<comment type="caution">
    <text evidence="4">The sequence shown here is derived from an EMBL/GenBank/DDBJ whole genome shotgun (WGS) entry which is preliminary data.</text>
</comment>
<sequence>MLSVSGERDQPRPPAGDRPRLDSLTSLRFFAAVGVVCVHVVGTFPTVGAVHRGAELGYTGVSFFFALSGFVLTWSARPGDAPRDFYARRFARIWPAHAVVTFATIPVAYLVGDRPVWVAMPLVLLLVHVWAPPPSWHYAFNGPSWSLSTEAFFYALFPFLIGAATWPAARLRRAAAVVVASLVFGALAVVLVVPDTAWGFLLYLNPAYRIGEFILGMGLALAMGRGWRLRCPIAVPVAAVVVVYAAVAWLEPRDSEGQIPRVLADSALLPAFLAVIAVAAGSDAEQRRSLLRSRWLVWLGERSFALYLVHASVIELLAAGLGGGPVSPGRWLVIAVGVLAVSVVVASLLFAAVERPAERWLRRRLTL</sequence>
<feature type="transmembrane region" description="Helical" evidence="2">
    <location>
        <begin position="56"/>
        <end position="74"/>
    </location>
</feature>
<dbReference type="GO" id="GO:0016020">
    <property type="term" value="C:membrane"/>
    <property type="evidence" value="ECO:0007669"/>
    <property type="project" value="TreeGrafter"/>
</dbReference>
<feature type="transmembrane region" description="Helical" evidence="2">
    <location>
        <begin position="176"/>
        <end position="194"/>
    </location>
</feature>
<reference evidence="4" key="1">
    <citation type="submission" date="2021-01" db="EMBL/GenBank/DDBJ databases">
        <title>Whole genome shotgun sequence of Actinoplanes rishiriensis NBRC 108556.</title>
        <authorList>
            <person name="Komaki H."/>
            <person name="Tamura T."/>
        </authorList>
    </citation>
    <scope>NUCLEOTIDE SEQUENCE</scope>
    <source>
        <strain evidence="4">NBRC 108556</strain>
    </source>
</reference>
<feature type="region of interest" description="Disordered" evidence="1">
    <location>
        <begin position="1"/>
        <end position="20"/>
    </location>
</feature>
<dbReference type="GO" id="GO:0016747">
    <property type="term" value="F:acyltransferase activity, transferring groups other than amino-acyl groups"/>
    <property type="evidence" value="ECO:0007669"/>
    <property type="project" value="InterPro"/>
</dbReference>
<dbReference type="AlphaFoldDB" id="A0A919K893"/>
<evidence type="ECO:0000313" key="4">
    <source>
        <dbReference type="EMBL" id="GIF00573.1"/>
    </source>
</evidence>
<evidence type="ECO:0000256" key="2">
    <source>
        <dbReference type="SAM" id="Phobius"/>
    </source>
</evidence>
<accession>A0A919K893</accession>
<dbReference type="Pfam" id="PF01757">
    <property type="entry name" value="Acyl_transf_3"/>
    <property type="match status" value="1"/>
</dbReference>
<keyword evidence="5" id="KW-1185">Reference proteome</keyword>
<dbReference type="GO" id="GO:0000271">
    <property type="term" value="P:polysaccharide biosynthetic process"/>
    <property type="evidence" value="ECO:0007669"/>
    <property type="project" value="TreeGrafter"/>
</dbReference>
<proteinExistence type="predicted"/>
<keyword evidence="2" id="KW-0472">Membrane</keyword>
<feature type="transmembrane region" description="Helical" evidence="2">
    <location>
        <begin position="116"/>
        <end position="131"/>
    </location>
</feature>
<evidence type="ECO:0000259" key="3">
    <source>
        <dbReference type="Pfam" id="PF01757"/>
    </source>
</evidence>
<keyword evidence="2" id="KW-1133">Transmembrane helix</keyword>
<evidence type="ECO:0000256" key="1">
    <source>
        <dbReference type="SAM" id="MobiDB-lite"/>
    </source>
</evidence>